<dbReference type="Proteomes" id="UP000250321">
    <property type="component" value="Unassembled WGS sequence"/>
</dbReference>
<dbReference type="STRING" id="2094558.A0A314V5B1"/>
<comment type="caution">
    <text evidence="3">The sequence shown here is derived from an EMBL/GenBank/DDBJ whole genome shotgun (WGS) entry which is preliminary data.</text>
</comment>
<protein>
    <submittedName>
        <fullName evidence="3">Golgin subfamily B member 1</fullName>
    </submittedName>
</protein>
<feature type="region of interest" description="Disordered" evidence="2">
    <location>
        <begin position="236"/>
        <end position="283"/>
    </location>
</feature>
<evidence type="ECO:0000256" key="1">
    <source>
        <dbReference type="SAM" id="Coils"/>
    </source>
</evidence>
<sequence>MVQRDPKVQRFNVLQLAFSAEDSNMKKLFFFRSSASSNGNNNVSPSTDKQIYWENPSEDGNQVGDMAENSFRSPKGFFSKSRKQVTDIQNSSKSQVLEGAGHYHQQPFLEMSQHKTIFLLQDIKVDLHAVLHVAFLINNVANHLAQVQYLQSCLIKKILLEANFVGLVMHTSCRTLTPERHEAKPFEVPAVQNTHGLERPCSAGSSRIHHDSSGSSSTCSSNISSKVLDRYIDGEQEERGRQKNSSSSRNLCGNGNGGGCRPPRAQFTAPNSPRAHSFREAKSSRFRLSSRDWAENGFGHESPRRLAKNVVERLSQSHVIQPTHEKEFDHDMPVTIEDIYGRSDLVSQKNYHGDDYSSLQKLIYGENCDGLNTDETQEDMDVELERRLKEAEENVMLLSEELEQESFLRDSGYNVQQTVRNLTDQRINLALEVSNLLQLRIAERGFCQERTQTGKGRTGVTNQKTREGEE</sequence>
<feature type="compositionally biased region" description="Low complexity" evidence="2">
    <location>
        <begin position="213"/>
        <end position="222"/>
    </location>
</feature>
<name>A0A314V5B1_PRUYE</name>
<reference evidence="3 4" key="1">
    <citation type="submission" date="2018-02" db="EMBL/GenBank/DDBJ databases">
        <title>Draft genome of wild Prunus yedoensis var. nudiflora.</title>
        <authorList>
            <person name="Baek S."/>
            <person name="Kim J.-H."/>
            <person name="Choi K."/>
            <person name="Kim G.-B."/>
            <person name="Cho A."/>
            <person name="Jang H."/>
            <person name="Shin C.-H."/>
            <person name="Yu H.-J."/>
            <person name="Mun J.-H."/>
        </authorList>
    </citation>
    <scope>NUCLEOTIDE SEQUENCE [LARGE SCALE GENOMIC DNA]</scope>
    <source>
        <strain evidence="4">cv. Jeju island</strain>
        <tissue evidence="3">Leaf</tissue>
    </source>
</reference>
<evidence type="ECO:0000313" key="4">
    <source>
        <dbReference type="Proteomes" id="UP000250321"/>
    </source>
</evidence>
<accession>A0A314V5B1</accession>
<feature type="compositionally biased region" description="Polar residues" evidence="2">
    <location>
        <begin position="450"/>
        <end position="463"/>
    </location>
</feature>
<dbReference type="OrthoDB" id="1938127at2759"/>
<evidence type="ECO:0000313" key="3">
    <source>
        <dbReference type="EMBL" id="PQM43239.1"/>
    </source>
</evidence>
<gene>
    <name evidence="3" type="ORF">Pyn_29946</name>
</gene>
<feature type="compositionally biased region" description="Low complexity" evidence="2">
    <location>
        <begin position="244"/>
        <end position="253"/>
    </location>
</feature>
<feature type="region of interest" description="Disordered" evidence="2">
    <location>
        <begin position="450"/>
        <end position="470"/>
    </location>
</feature>
<feature type="coiled-coil region" evidence="1">
    <location>
        <begin position="374"/>
        <end position="408"/>
    </location>
</feature>
<dbReference type="AlphaFoldDB" id="A0A314V5B1"/>
<keyword evidence="4" id="KW-1185">Reference proteome</keyword>
<evidence type="ECO:0000256" key="2">
    <source>
        <dbReference type="SAM" id="MobiDB-lite"/>
    </source>
</evidence>
<dbReference type="EMBL" id="PJQY01002703">
    <property type="protein sequence ID" value="PQM43239.1"/>
    <property type="molecule type" value="Genomic_DNA"/>
</dbReference>
<keyword evidence="1" id="KW-0175">Coiled coil</keyword>
<feature type="region of interest" description="Disordered" evidence="2">
    <location>
        <begin position="197"/>
        <end position="222"/>
    </location>
</feature>
<proteinExistence type="predicted"/>
<organism evidence="3 4">
    <name type="scientific">Prunus yedoensis var. nudiflora</name>
    <dbReference type="NCBI Taxonomy" id="2094558"/>
    <lineage>
        <taxon>Eukaryota</taxon>
        <taxon>Viridiplantae</taxon>
        <taxon>Streptophyta</taxon>
        <taxon>Embryophyta</taxon>
        <taxon>Tracheophyta</taxon>
        <taxon>Spermatophyta</taxon>
        <taxon>Magnoliopsida</taxon>
        <taxon>eudicotyledons</taxon>
        <taxon>Gunneridae</taxon>
        <taxon>Pentapetalae</taxon>
        <taxon>rosids</taxon>
        <taxon>fabids</taxon>
        <taxon>Rosales</taxon>
        <taxon>Rosaceae</taxon>
        <taxon>Amygdaloideae</taxon>
        <taxon>Amygdaleae</taxon>
        <taxon>Prunus</taxon>
    </lineage>
</organism>